<reference evidence="2 3" key="1">
    <citation type="journal article" date="2016" name="Nat. Commun.">
        <title>Thousands of microbial genomes shed light on interconnected biogeochemical processes in an aquifer system.</title>
        <authorList>
            <person name="Anantharaman K."/>
            <person name="Brown C.T."/>
            <person name="Hug L.A."/>
            <person name="Sharon I."/>
            <person name="Castelle C.J."/>
            <person name="Probst A.J."/>
            <person name="Thomas B.C."/>
            <person name="Singh A."/>
            <person name="Wilkins M.J."/>
            <person name="Karaoz U."/>
            <person name="Brodie E.L."/>
            <person name="Williams K.H."/>
            <person name="Hubbard S.S."/>
            <person name="Banfield J.F."/>
        </authorList>
    </citation>
    <scope>NUCLEOTIDE SEQUENCE [LARGE SCALE GENOMIC DNA]</scope>
</reference>
<gene>
    <name evidence="2" type="ORF">A3B85_02005</name>
</gene>
<accession>A0A1F6W5A8</accession>
<dbReference type="STRING" id="1801750.A3B85_02005"/>
<evidence type="ECO:0000313" key="3">
    <source>
        <dbReference type="Proteomes" id="UP000178374"/>
    </source>
</evidence>
<evidence type="ECO:0000313" key="2">
    <source>
        <dbReference type="EMBL" id="OGI76865.1"/>
    </source>
</evidence>
<organism evidence="2 3">
    <name type="scientific">Candidatus Nomurabacteria bacterium RIFCSPHIGHO2_02_FULL_37_13</name>
    <dbReference type="NCBI Taxonomy" id="1801750"/>
    <lineage>
        <taxon>Bacteria</taxon>
        <taxon>Candidatus Nomuraibacteriota</taxon>
    </lineage>
</organism>
<keyword evidence="1" id="KW-0472">Membrane</keyword>
<dbReference type="Proteomes" id="UP000178374">
    <property type="component" value="Unassembled WGS sequence"/>
</dbReference>
<keyword evidence="1" id="KW-0812">Transmembrane</keyword>
<evidence type="ECO:0000256" key="1">
    <source>
        <dbReference type="SAM" id="Phobius"/>
    </source>
</evidence>
<sequence>MEPEKKSNGALIGLIIIIIILIVGGLYMWQKNKNVVNETNTQAETVTPEDSAELDTLNQELDTTDIDVGANAINSIQ</sequence>
<protein>
    <submittedName>
        <fullName evidence="2">Uncharacterized protein</fullName>
    </submittedName>
</protein>
<comment type="caution">
    <text evidence="2">The sequence shown here is derived from an EMBL/GenBank/DDBJ whole genome shotgun (WGS) entry which is preliminary data.</text>
</comment>
<proteinExistence type="predicted"/>
<feature type="transmembrane region" description="Helical" evidence="1">
    <location>
        <begin position="9"/>
        <end position="29"/>
    </location>
</feature>
<keyword evidence="1" id="KW-1133">Transmembrane helix</keyword>
<dbReference type="AlphaFoldDB" id="A0A1F6W5A8"/>
<dbReference type="EMBL" id="MFUA01000017">
    <property type="protein sequence ID" value="OGI76865.1"/>
    <property type="molecule type" value="Genomic_DNA"/>
</dbReference>
<name>A0A1F6W5A8_9BACT</name>